<dbReference type="EMBL" id="MPOH02000005">
    <property type="protein sequence ID" value="OQD57116.1"/>
    <property type="molecule type" value="Genomic_DNA"/>
</dbReference>
<evidence type="ECO:0000313" key="3">
    <source>
        <dbReference type="Proteomes" id="UP000184286"/>
    </source>
</evidence>
<protein>
    <submittedName>
        <fullName evidence="2">Uncharacterized protein</fullName>
    </submittedName>
</protein>
<comment type="caution">
    <text evidence="2">The sequence shown here is derived from an EMBL/GenBank/DDBJ whole genome shotgun (WGS) entry which is preliminary data.</text>
</comment>
<accession>A0A1V6MXR0</accession>
<evidence type="ECO:0000256" key="1">
    <source>
        <dbReference type="SAM" id="MobiDB-lite"/>
    </source>
</evidence>
<name>A0A1V6MXR0_9ACTN</name>
<gene>
    <name evidence="2" type="ORF">BM536_003425</name>
</gene>
<organism evidence="2 3">
    <name type="scientific">Streptomyces phaeoluteigriseus</name>
    <dbReference type="NCBI Taxonomy" id="114686"/>
    <lineage>
        <taxon>Bacteria</taxon>
        <taxon>Bacillati</taxon>
        <taxon>Actinomycetota</taxon>
        <taxon>Actinomycetes</taxon>
        <taxon>Kitasatosporales</taxon>
        <taxon>Streptomycetaceae</taxon>
        <taxon>Streptomyces</taxon>
        <taxon>Streptomyces aurantiacus group</taxon>
    </lineage>
</organism>
<dbReference type="AlphaFoldDB" id="A0A1V6MXR0"/>
<feature type="region of interest" description="Disordered" evidence="1">
    <location>
        <begin position="72"/>
        <end position="91"/>
    </location>
</feature>
<proteinExistence type="predicted"/>
<dbReference type="STRING" id="114686.BM536_003425"/>
<reference evidence="3" key="1">
    <citation type="submission" date="2016-11" db="EMBL/GenBank/DDBJ databases">
        <authorList>
            <person name="Schniete J.K."/>
            <person name="Salih T."/>
            <person name="Algora Gallardo L."/>
            <person name="Martinez Fernandez S."/>
            <person name="Herron P.R."/>
        </authorList>
    </citation>
    <scope>NUCLEOTIDE SEQUENCE [LARGE SCALE GENOMIC DNA]</scope>
    <source>
        <strain evidence="3">DSM 41896</strain>
    </source>
</reference>
<dbReference type="OrthoDB" id="3826869at2"/>
<reference evidence="2 3" key="2">
    <citation type="submission" date="2017-02" db="EMBL/GenBank/DDBJ databases">
        <title>Draft genome sequence of Streptomyces phaeoluteigriseus type strain DSM41896.</title>
        <authorList>
            <person name="Salih T.S."/>
            <person name="Algora Gallardo L."/>
            <person name="Melo Santos T."/>
            <person name="Filgueira Martinez S."/>
            <person name="Herron P.R."/>
        </authorList>
    </citation>
    <scope>NUCLEOTIDE SEQUENCE [LARGE SCALE GENOMIC DNA]</scope>
    <source>
        <strain evidence="2 3">DSM 41896</strain>
    </source>
</reference>
<sequence length="91" mass="9698">MASYDAVHREVFEARTHAVRAVGATLWTTGAVLPPSLPSWGAEDHVRLLAEPEGRPVDVARQARTAELLDAAHDHGGRGADAGLHVSRELA</sequence>
<evidence type="ECO:0000313" key="2">
    <source>
        <dbReference type="EMBL" id="OQD57116.1"/>
    </source>
</evidence>
<dbReference type="Proteomes" id="UP000184286">
    <property type="component" value="Unassembled WGS sequence"/>
</dbReference>